<name>A0A371IYR9_9FIRM</name>
<dbReference type="Proteomes" id="UP000215694">
    <property type="component" value="Unassembled WGS sequence"/>
</dbReference>
<accession>A0A371IYR9</accession>
<dbReference type="RefSeq" id="WP_094369759.1">
    <property type="nucleotide sequence ID" value="NZ_NOJY02000058.1"/>
</dbReference>
<evidence type="ECO:0000313" key="3">
    <source>
        <dbReference type="Proteomes" id="UP000215694"/>
    </source>
</evidence>
<keyword evidence="3" id="KW-1185">Reference proteome</keyword>
<feature type="transmembrane region" description="Helical" evidence="1">
    <location>
        <begin position="147"/>
        <end position="167"/>
    </location>
</feature>
<reference evidence="2 3" key="1">
    <citation type="journal article" date="2017" name="Genome Announc.">
        <title>Draft Genome Sequence of Romboutsia weinsteinii sp. nov. Strain CCRI-19649(T) Isolated from Surface Water.</title>
        <authorList>
            <person name="Maheux A.F."/>
            <person name="Boudreau D.K."/>
            <person name="Berube E."/>
            <person name="Boissinot M."/>
            <person name="Cantin P."/>
            <person name="Raymond F."/>
            <person name="Corbeil J."/>
            <person name="Omar R.F."/>
            <person name="Bergeron M.G."/>
        </authorList>
    </citation>
    <scope>NUCLEOTIDE SEQUENCE [LARGE SCALE GENOMIC DNA]</scope>
    <source>
        <strain evidence="2 3">CCRI-19649</strain>
    </source>
</reference>
<organism evidence="2 3">
    <name type="scientific">Romboutsia weinsteinii</name>
    <dbReference type="NCBI Taxonomy" id="2020949"/>
    <lineage>
        <taxon>Bacteria</taxon>
        <taxon>Bacillati</taxon>
        <taxon>Bacillota</taxon>
        <taxon>Clostridia</taxon>
        <taxon>Peptostreptococcales</taxon>
        <taxon>Peptostreptococcaceae</taxon>
        <taxon>Romboutsia</taxon>
    </lineage>
</organism>
<feature type="transmembrane region" description="Helical" evidence="1">
    <location>
        <begin position="647"/>
        <end position="667"/>
    </location>
</feature>
<dbReference type="EMBL" id="NOJY02000058">
    <property type="protein sequence ID" value="RDY25619.1"/>
    <property type="molecule type" value="Genomic_DNA"/>
</dbReference>
<feature type="transmembrane region" description="Helical" evidence="1">
    <location>
        <begin position="232"/>
        <end position="256"/>
    </location>
</feature>
<sequence>MKLNDICKKLLKSNLNNYKVLIFCIILGTMLFTSYGLLIFSSTVTDVISDSGSTQMIAYTIYGAFSIACLMFILYSHSLFMKYKSKEIGVFMSLGINRNNVVGILLKELKYILPIASVVGMILALPFTYIVWIFITSIAGSSQIVYKIGWFGFVGGAIFSVMTIMFLSKKTSRYVQKIDIMKILKISEDIEHVKAGNYKLGFLGLIMIPIGIFCATSNMRGILLDSVPSAKFVFFLMIIIGLYLVCASFTTMGDLAKSVSNKNYYKNIIFYNLLKLKGKQYTATLFTVTTLIAITIFAMCFSFVNVLGKNEIAEILAPFDFSILKSQNQNNLIEKDTIYEIANKNDTKINDYNEIELLTLVKNFSQEEIDRYGVYVDPELCVKESDYNKLYNENIDVKPGMYYIVSSDKGTFKVKRYKNMELSGLGNDNKYMLEKQGDIFKQLILGQQGTNGFILDDKDFEKLKSQSPSDAIETNVLFNVDNWKNSYDFYKELESWSILNNEEGLLMYGGAFDRVYNDMSLEFVNANELSPTDYRDWPYKINSKIYMTTDALKIEMVYPLLFGYIALLSLIASAMILYIKVLNTSWQDSTVYKNISLLGANNKAIKSIISKQLLIIFMIPTVVGISLGVMIQTAMTGQNLTADIYRNYALLFSLLFALVQILVFALARKVILKKSIKCELT</sequence>
<keyword evidence="1" id="KW-1133">Transmembrane helix</keyword>
<dbReference type="OrthoDB" id="1838031at2"/>
<dbReference type="PANTHER" id="PTHR46795:SF3">
    <property type="entry name" value="ABC TRANSPORTER PERMEASE"/>
    <property type="match status" value="1"/>
</dbReference>
<dbReference type="PANTHER" id="PTHR46795">
    <property type="entry name" value="ABC TRANSPORTER PERMEASE-RELATED-RELATED"/>
    <property type="match status" value="1"/>
</dbReference>
<feature type="transmembrane region" description="Helical" evidence="1">
    <location>
        <begin position="613"/>
        <end position="635"/>
    </location>
</feature>
<evidence type="ECO:0000256" key="1">
    <source>
        <dbReference type="SAM" id="Phobius"/>
    </source>
</evidence>
<dbReference type="AlphaFoldDB" id="A0A371IYR9"/>
<feature type="transmembrane region" description="Helical" evidence="1">
    <location>
        <begin position="56"/>
        <end position="76"/>
    </location>
</feature>
<keyword evidence="1" id="KW-0472">Membrane</keyword>
<feature type="transmembrane region" description="Helical" evidence="1">
    <location>
        <begin position="200"/>
        <end position="220"/>
    </location>
</feature>
<feature type="transmembrane region" description="Helical" evidence="1">
    <location>
        <begin position="283"/>
        <end position="304"/>
    </location>
</feature>
<feature type="transmembrane region" description="Helical" evidence="1">
    <location>
        <begin position="111"/>
        <end position="135"/>
    </location>
</feature>
<protein>
    <submittedName>
        <fullName evidence="2">ABC transporter permease</fullName>
    </submittedName>
</protein>
<proteinExistence type="predicted"/>
<comment type="caution">
    <text evidence="2">The sequence shown here is derived from an EMBL/GenBank/DDBJ whole genome shotgun (WGS) entry which is preliminary data.</text>
</comment>
<feature type="transmembrane region" description="Helical" evidence="1">
    <location>
        <begin position="20"/>
        <end position="44"/>
    </location>
</feature>
<evidence type="ECO:0000313" key="2">
    <source>
        <dbReference type="EMBL" id="RDY25619.1"/>
    </source>
</evidence>
<gene>
    <name evidence="2" type="ORF">CHL78_017315</name>
</gene>
<keyword evidence="1" id="KW-0812">Transmembrane</keyword>
<feature type="transmembrane region" description="Helical" evidence="1">
    <location>
        <begin position="556"/>
        <end position="579"/>
    </location>
</feature>
<dbReference type="InterPro" id="IPR052536">
    <property type="entry name" value="ABC-4_Integral_Memb_Prot"/>
</dbReference>